<dbReference type="EC" id="2.3.2.6" evidence="4"/>
<evidence type="ECO:0000256" key="4">
    <source>
        <dbReference type="HAMAP-Rule" id="MF_00688"/>
    </source>
</evidence>
<dbReference type="PANTHER" id="PTHR30098">
    <property type="entry name" value="LEUCYL/PHENYLALANYL-TRNA--PROTEIN TRANSFERASE"/>
    <property type="match status" value="1"/>
</dbReference>
<evidence type="ECO:0000256" key="3">
    <source>
        <dbReference type="ARBA" id="ARBA00023315"/>
    </source>
</evidence>
<keyword evidence="2 4" id="KW-0808">Transferase</keyword>
<evidence type="ECO:0000313" key="7">
    <source>
        <dbReference type="Proteomes" id="UP000680116"/>
    </source>
</evidence>
<organism evidence="6 7">
    <name type="scientific">Novilysobacter luteus</name>
    <dbReference type="NCBI Taxonomy" id="2822368"/>
    <lineage>
        <taxon>Bacteria</taxon>
        <taxon>Pseudomonadati</taxon>
        <taxon>Pseudomonadota</taxon>
        <taxon>Gammaproteobacteria</taxon>
        <taxon>Lysobacterales</taxon>
        <taxon>Lysobacteraceae</taxon>
        <taxon>Novilysobacter</taxon>
    </lineage>
</organism>
<keyword evidence="7" id="KW-1185">Reference proteome</keyword>
<evidence type="ECO:0000256" key="2">
    <source>
        <dbReference type="ARBA" id="ARBA00022679"/>
    </source>
</evidence>
<protein>
    <recommendedName>
        <fullName evidence="4">Leucyl/phenylalanyl-tRNA--protein transferase</fullName>
        <ecNumber evidence="4">2.3.2.6</ecNumber>
    </recommendedName>
    <alternativeName>
        <fullName evidence="4">L/F-transferase</fullName>
    </alternativeName>
    <alternativeName>
        <fullName evidence="4">Leucyltransferase</fullName>
    </alternativeName>
    <alternativeName>
        <fullName evidence="4">Phenyalanyltransferase</fullName>
    </alternativeName>
</protein>
<dbReference type="HAMAP" id="MF_00688">
    <property type="entry name" value="Leu_Phe_trans"/>
    <property type="match status" value="1"/>
</dbReference>
<dbReference type="SUPFAM" id="SSF55729">
    <property type="entry name" value="Acyl-CoA N-acyltransferases (Nat)"/>
    <property type="match status" value="1"/>
</dbReference>
<feature type="region of interest" description="Disordered" evidence="5">
    <location>
        <begin position="1"/>
        <end position="21"/>
    </location>
</feature>
<evidence type="ECO:0000313" key="6">
    <source>
        <dbReference type="EMBL" id="CAG4973213.1"/>
    </source>
</evidence>
<accession>A0ABM8UFJ1</accession>
<keyword evidence="3 4" id="KW-0012">Acyltransferase</keyword>
<evidence type="ECO:0000256" key="5">
    <source>
        <dbReference type="SAM" id="MobiDB-lite"/>
    </source>
</evidence>
<comment type="catalytic activity">
    <reaction evidence="4">
        <text>N-terminal L-arginyl-[protein] + L-leucyl-tRNA(Leu) = N-terminal L-leucyl-L-arginyl-[protein] + tRNA(Leu) + H(+)</text>
        <dbReference type="Rhea" id="RHEA:50416"/>
        <dbReference type="Rhea" id="RHEA-COMP:9613"/>
        <dbReference type="Rhea" id="RHEA-COMP:9622"/>
        <dbReference type="Rhea" id="RHEA-COMP:12672"/>
        <dbReference type="Rhea" id="RHEA-COMP:12673"/>
        <dbReference type="ChEBI" id="CHEBI:15378"/>
        <dbReference type="ChEBI" id="CHEBI:64719"/>
        <dbReference type="ChEBI" id="CHEBI:78442"/>
        <dbReference type="ChEBI" id="CHEBI:78494"/>
        <dbReference type="ChEBI" id="CHEBI:133044"/>
        <dbReference type="EC" id="2.3.2.6"/>
    </reaction>
</comment>
<comment type="function">
    <text evidence="4">Functions in the N-end rule pathway of protein degradation where it conjugates Leu, Phe and, less efficiently, Met from aminoacyl-tRNAs to the N-termini of proteins containing an N-terminal arginine or lysine.</text>
</comment>
<comment type="catalytic activity">
    <reaction evidence="4">
        <text>L-phenylalanyl-tRNA(Phe) + an N-terminal L-alpha-aminoacyl-[protein] = an N-terminal L-phenylalanyl-L-alpha-aminoacyl-[protein] + tRNA(Phe)</text>
        <dbReference type="Rhea" id="RHEA:43632"/>
        <dbReference type="Rhea" id="RHEA-COMP:9668"/>
        <dbReference type="Rhea" id="RHEA-COMP:9699"/>
        <dbReference type="Rhea" id="RHEA-COMP:10636"/>
        <dbReference type="Rhea" id="RHEA-COMP:10637"/>
        <dbReference type="ChEBI" id="CHEBI:78442"/>
        <dbReference type="ChEBI" id="CHEBI:78531"/>
        <dbReference type="ChEBI" id="CHEBI:78597"/>
        <dbReference type="ChEBI" id="CHEBI:83561"/>
        <dbReference type="EC" id="2.3.2.6"/>
    </reaction>
</comment>
<dbReference type="Pfam" id="PF03588">
    <property type="entry name" value="Leu_Phe_trans"/>
    <property type="match status" value="1"/>
</dbReference>
<dbReference type="InterPro" id="IPR004616">
    <property type="entry name" value="Leu/Phe-tRNA_Trfase"/>
</dbReference>
<proteinExistence type="inferred from homology"/>
<comment type="catalytic activity">
    <reaction evidence="4">
        <text>N-terminal L-lysyl-[protein] + L-leucyl-tRNA(Leu) = N-terminal L-leucyl-L-lysyl-[protein] + tRNA(Leu) + H(+)</text>
        <dbReference type="Rhea" id="RHEA:12340"/>
        <dbReference type="Rhea" id="RHEA-COMP:9613"/>
        <dbReference type="Rhea" id="RHEA-COMP:9622"/>
        <dbReference type="Rhea" id="RHEA-COMP:12670"/>
        <dbReference type="Rhea" id="RHEA-COMP:12671"/>
        <dbReference type="ChEBI" id="CHEBI:15378"/>
        <dbReference type="ChEBI" id="CHEBI:65249"/>
        <dbReference type="ChEBI" id="CHEBI:78442"/>
        <dbReference type="ChEBI" id="CHEBI:78494"/>
        <dbReference type="ChEBI" id="CHEBI:133043"/>
        <dbReference type="EC" id="2.3.2.6"/>
    </reaction>
</comment>
<gene>
    <name evidence="4 6" type="primary">aat</name>
    <name evidence="6" type="ORF">LYB30171_01402</name>
</gene>
<dbReference type="GO" id="GO:0008914">
    <property type="term" value="F:leucyl-tRNA--protein transferase activity"/>
    <property type="evidence" value="ECO:0007669"/>
    <property type="project" value="UniProtKB-EC"/>
</dbReference>
<comment type="similarity">
    <text evidence="4">Belongs to the L/F-transferase family.</text>
</comment>
<reference evidence="6 7" key="1">
    <citation type="submission" date="2021-04" db="EMBL/GenBank/DDBJ databases">
        <authorList>
            <person name="Rodrigo-Torres L."/>
            <person name="Arahal R. D."/>
            <person name="Lucena T."/>
        </authorList>
    </citation>
    <scope>NUCLEOTIDE SEQUENCE [LARGE SCALE GENOMIC DNA]</scope>
    <source>
        <strain evidence="6 7">CECT 30171</strain>
    </source>
</reference>
<dbReference type="Gene3D" id="3.30.70.3550">
    <property type="entry name" value="Leucyl/phenylalanyl-tRNA-protein transferase, N-terminal domain"/>
    <property type="match status" value="1"/>
</dbReference>
<dbReference type="Proteomes" id="UP000680116">
    <property type="component" value="Chromosome"/>
</dbReference>
<dbReference type="NCBIfam" id="TIGR00667">
    <property type="entry name" value="aat"/>
    <property type="match status" value="1"/>
</dbReference>
<sequence length="242" mass="26955">MPIRLPELPADPDGPFPDPRTALRKPDGLLAMGGDLTVTRLLNAYAHGVFPWYSDGQPLLWWSPDPRTVFRTEGVRLSTRMRRTLRRSGWTVQADTDFERVIDACASIPRDGQPGTWITPAMRAAYLRLHQLGHAHSVEVREGDRLVGGLYGVAIGRMFFGESMFSAASGGSKVALAGLCRRLAEWEWPLLDAQVENPHLLTLGAESWPRERFLQAIAPLVATQESFDWRTRFGVLPARALA</sequence>
<dbReference type="RefSeq" id="WP_215218018.1">
    <property type="nucleotide sequence ID" value="NZ_OU015430.1"/>
</dbReference>
<dbReference type="InterPro" id="IPR016181">
    <property type="entry name" value="Acyl_CoA_acyltransferase"/>
</dbReference>
<dbReference type="InterPro" id="IPR042203">
    <property type="entry name" value="Leu/Phe-tRNA_Trfase_C"/>
</dbReference>
<dbReference type="PANTHER" id="PTHR30098:SF2">
    <property type="entry name" value="LEUCYL_PHENYLALANYL-TRNA--PROTEIN TRANSFERASE"/>
    <property type="match status" value="1"/>
</dbReference>
<comment type="subcellular location">
    <subcellularLocation>
        <location evidence="4">Cytoplasm</location>
    </subcellularLocation>
</comment>
<dbReference type="InterPro" id="IPR042221">
    <property type="entry name" value="Leu/Phe-tRNA_Trfase_N"/>
</dbReference>
<keyword evidence="1 4" id="KW-0963">Cytoplasm</keyword>
<name>A0ABM8UFJ1_9GAMM</name>
<evidence type="ECO:0000256" key="1">
    <source>
        <dbReference type="ARBA" id="ARBA00022490"/>
    </source>
</evidence>
<dbReference type="Gene3D" id="3.40.630.70">
    <property type="entry name" value="Leucyl/phenylalanyl-tRNA-protein transferase, C-terminal domain"/>
    <property type="match status" value="1"/>
</dbReference>
<dbReference type="EMBL" id="OU015430">
    <property type="protein sequence ID" value="CAG4973213.1"/>
    <property type="molecule type" value="Genomic_DNA"/>
</dbReference>